<evidence type="ECO:0000313" key="3">
    <source>
        <dbReference type="Proteomes" id="UP000030745"/>
    </source>
</evidence>
<dbReference type="RefSeq" id="XP_012196664.1">
    <property type="nucleotide sequence ID" value="XM_012341274.1"/>
</dbReference>
<gene>
    <name evidence="2" type="ORF">SPRG_19430</name>
</gene>
<feature type="compositionally biased region" description="Acidic residues" evidence="1">
    <location>
        <begin position="77"/>
        <end position="90"/>
    </location>
</feature>
<feature type="region of interest" description="Disordered" evidence="1">
    <location>
        <begin position="228"/>
        <end position="258"/>
    </location>
</feature>
<dbReference type="KEGG" id="spar:SPRG_19430"/>
<dbReference type="GeneID" id="24140809"/>
<dbReference type="VEuPathDB" id="FungiDB:SPRG_19430"/>
<accession>A0A067D280</accession>
<reference evidence="2 3" key="1">
    <citation type="journal article" date="2013" name="PLoS Genet.">
        <title>Distinctive expansion of potential virulence genes in the genome of the oomycete fish pathogen Saprolegnia parasitica.</title>
        <authorList>
            <person name="Jiang R.H."/>
            <person name="de Bruijn I."/>
            <person name="Haas B.J."/>
            <person name="Belmonte R."/>
            <person name="Lobach L."/>
            <person name="Christie J."/>
            <person name="van den Ackerveken G."/>
            <person name="Bottin A."/>
            <person name="Bulone V."/>
            <person name="Diaz-Moreno S.M."/>
            <person name="Dumas B."/>
            <person name="Fan L."/>
            <person name="Gaulin E."/>
            <person name="Govers F."/>
            <person name="Grenville-Briggs L.J."/>
            <person name="Horner N.R."/>
            <person name="Levin J.Z."/>
            <person name="Mammella M."/>
            <person name="Meijer H.J."/>
            <person name="Morris P."/>
            <person name="Nusbaum C."/>
            <person name="Oome S."/>
            <person name="Phillips A.J."/>
            <person name="van Rooyen D."/>
            <person name="Rzeszutek E."/>
            <person name="Saraiva M."/>
            <person name="Secombes C.J."/>
            <person name="Seidl M.F."/>
            <person name="Snel B."/>
            <person name="Stassen J.H."/>
            <person name="Sykes S."/>
            <person name="Tripathy S."/>
            <person name="van den Berg H."/>
            <person name="Vega-Arreguin J.C."/>
            <person name="Wawra S."/>
            <person name="Young S.K."/>
            <person name="Zeng Q."/>
            <person name="Dieguez-Uribeondo J."/>
            <person name="Russ C."/>
            <person name="Tyler B.M."/>
            <person name="van West P."/>
        </authorList>
    </citation>
    <scope>NUCLEOTIDE SEQUENCE [LARGE SCALE GENOMIC DNA]</scope>
    <source>
        <strain evidence="2 3">CBS 223.65</strain>
    </source>
</reference>
<keyword evidence="3" id="KW-1185">Reference proteome</keyword>
<protein>
    <submittedName>
        <fullName evidence="2">Uncharacterized protein</fullName>
    </submittedName>
</protein>
<proteinExistence type="predicted"/>
<dbReference type="EMBL" id="KK583194">
    <property type="protein sequence ID" value="KDO32856.1"/>
    <property type="molecule type" value="Genomic_DNA"/>
</dbReference>
<dbReference type="Proteomes" id="UP000030745">
    <property type="component" value="Unassembled WGS sequence"/>
</dbReference>
<name>A0A067D280_SAPPC</name>
<organism evidence="2 3">
    <name type="scientific">Saprolegnia parasitica (strain CBS 223.65)</name>
    <dbReference type="NCBI Taxonomy" id="695850"/>
    <lineage>
        <taxon>Eukaryota</taxon>
        <taxon>Sar</taxon>
        <taxon>Stramenopiles</taxon>
        <taxon>Oomycota</taxon>
        <taxon>Saprolegniomycetes</taxon>
        <taxon>Saprolegniales</taxon>
        <taxon>Saprolegniaceae</taxon>
        <taxon>Saprolegnia</taxon>
    </lineage>
</organism>
<evidence type="ECO:0000256" key="1">
    <source>
        <dbReference type="SAM" id="MobiDB-lite"/>
    </source>
</evidence>
<evidence type="ECO:0000313" key="2">
    <source>
        <dbReference type="EMBL" id="KDO32856.1"/>
    </source>
</evidence>
<dbReference type="OrthoDB" id="73661at2759"/>
<feature type="compositionally biased region" description="Basic and acidic residues" evidence="1">
    <location>
        <begin position="121"/>
        <end position="141"/>
    </location>
</feature>
<feature type="region of interest" description="Disordered" evidence="1">
    <location>
        <begin position="62"/>
        <end position="157"/>
    </location>
</feature>
<sequence>MTTEPTLASASAPLPEQNNLDELTALASLLEMESIGSVYVEPEDDAMAFDTYISLETLALQSPHGGGGATHLHTWQDDNEDIEDDDDDPAAESNNSDRKRPDAVSSSVAIVDGPFPPSAPQDRRRPSLRKELFQQRIKSHDIASPGPKGDDHYAQSMTPECDLASPLLLPSSPVAEAQTLNAMEDNNAIDALEEALHKTQVRVPRARKVKHGGIYTLLLQGMKRHDDVENEVPRRASAPEPSLAALHTPRTSTTSTRSRHVTLGVDEHVPSSDVAKRRSPVQPAHVRHGSIYRMLRDKT</sequence>
<dbReference type="AlphaFoldDB" id="A0A067D280"/>